<name>A0ABY6ZS02_9PSED</name>
<dbReference type="Proteomes" id="UP001163624">
    <property type="component" value="Chromosome"/>
</dbReference>
<dbReference type="CDD" id="cd04667">
    <property type="entry name" value="NUDIX_Hydrolase"/>
    <property type="match status" value="1"/>
</dbReference>
<dbReference type="PANTHER" id="PTHR43046:SF16">
    <property type="entry name" value="ADP-RIBOSE PYROPHOSPHATASE YJHB-RELATED"/>
    <property type="match status" value="1"/>
</dbReference>
<evidence type="ECO:0000313" key="5">
    <source>
        <dbReference type="EMBL" id="WAI47702.1"/>
    </source>
</evidence>
<dbReference type="PROSITE" id="PS00893">
    <property type="entry name" value="NUDIX_BOX"/>
    <property type="match status" value="1"/>
</dbReference>
<organism evidence="5 6">
    <name type="scientific">Pseudomonas triclosanedens</name>
    <dbReference type="NCBI Taxonomy" id="2961893"/>
    <lineage>
        <taxon>Bacteria</taxon>
        <taxon>Pseudomonadati</taxon>
        <taxon>Pseudomonadota</taxon>
        <taxon>Gammaproteobacteria</taxon>
        <taxon>Pseudomonadales</taxon>
        <taxon>Pseudomonadaceae</taxon>
        <taxon>Pseudomonas</taxon>
    </lineage>
</organism>
<dbReference type="RefSeq" id="WP_254475582.1">
    <property type="nucleotide sequence ID" value="NZ_CP113432.1"/>
</dbReference>
<evidence type="ECO:0000313" key="6">
    <source>
        <dbReference type="Proteomes" id="UP001163624"/>
    </source>
</evidence>
<keyword evidence="6" id="KW-1185">Reference proteome</keyword>
<accession>A0ABY6ZS02</accession>
<comment type="cofactor">
    <cofactor evidence="1">
        <name>Mg(2+)</name>
        <dbReference type="ChEBI" id="CHEBI:18420"/>
    </cofactor>
</comment>
<comment type="similarity">
    <text evidence="3">Belongs to the Nudix hydrolase family.</text>
</comment>
<evidence type="ECO:0000256" key="3">
    <source>
        <dbReference type="RuleBase" id="RU003476"/>
    </source>
</evidence>
<dbReference type="PRINTS" id="PR00502">
    <property type="entry name" value="NUDIXFAMILY"/>
</dbReference>
<feature type="domain" description="Nudix hydrolase" evidence="4">
    <location>
        <begin position="2"/>
        <end position="121"/>
    </location>
</feature>
<dbReference type="Gene3D" id="3.90.79.10">
    <property type="entry name" value="Nucleoside Triphosphate Pyrophosphohydrolase"/>
    <property type="match status" value="1"/>
</dbReference>
<dbReference type="InterPro" id="IPR015797">
    <property type="entry name" value="NUDIX_hydrolase-like_dom_sf"/>
</dbReference>
<reference evidence="5" key="1">
    <citation type="submission" date="2022-11" db="EMBL/GenBank/DDBJ databases">
        <title>Pseudomonas triclosanedens sp. nov., a triclosan degrader isolated from activated sludge.</title>
        <authorList>
            <person name="Yin Y."/>
            <person name="Lu Z."/>
        </authorList>
    </citation>
    <scope>NUCLEOTIDE SEQUENCE</scope>
    <source>
        <strain evidence="5">ZM23</strain>
    </source>
</reference>
<evidence type="ECO:0000256" key="1">
    <source>
        <dbReference type="ARBA" id="ARBA00001946"/>
    </source>
</evidence>
<keyword evidence="2 3" id="KW-0378">Hydrolase</keyword>
<dbReference type="InterPro" id="IPR020084">
    <property type="entry name" value="NUDIX_hydrolase_CS"/>
</dbReference>
<gene>
    <name evidence="5" type="ORF">OU419_18195</name>
</gene>
<dbReference type="InterPro" id="IPR020476">
    <property type="entry name" value="Nudix_hydrolase"/>
</dbReference>
<proteinExistence type="inferred from homology"/>
<dbReference type="PANTHER" id="PTHR43046">
    <property type="entry name" value="GDP-MANNOSE MANNOSYL HYDROLASE"/>
    <property type="match status" value="1"/>
</dbReference>
<sequence>MGKALKERATVICRLDDKILFVRKAKSKWNLPGGRIEGDERPGQAAQRELNEETGLQASQLSYLAPLELYQTLHYVFETPVDPTQQPVPLNEIADCRWFGPEDVARRKINKSVRRLLRTCLPKAG</sequence>
<dbReference type="InterPro" id="IPR000086">
    <property type="entry name" value="NUDIX_hydrolase_dom"/>
</dbReference>
<dbReference type="Pfam" id="PF00293">
    <property type="entry name" value="NUDIX"/>
    <property type="match status" value="1"/>
</dbReference>
<dbReference type="SUPFAM" id="SSF55811">
    <property type="entry name" value="Nudix"/>
    <property type="match status" value="1"/>
</dbReference>
<dbReference type="PROSITE" id="PS51462">
    <property type="entry name" value="NUDIX"/>
    <property type="match status" value="1"/>
</dbReference>
<protein>
    <submittedName>
        <fullName evidence="5">NUDIX domain-containing protein</fullName>
    </submittedName>
</protein>
<dbReference type="EMBL" id="CP113432">
    <property type="protein sequence ID" value="WAI47702.1"/>
    <property type="molecule type" value="Genomic_DNA"/>
</dbReference>
<evidence type="ECO:0000256" key="2">
    <source>
        <dbReference type="ARBA" id="ARBA00022801"/>
    </source>
</evidence>
<evidence type="ECO:0000259" key="4">
    <source>
        <dbReference type="PROSITE" id="PS51462"/>
    </source>
</evidence>